<dbReference type="InterPro" id="IPR041487">
    <property type="entry name" value="HEPN/Toprim-NTD1"/>
</dbReference>
<dbReference type="EMBL" id="CAJVPV010004907">
    <property type="protein sequence ID" value="CAG8581289.1"/>
    <property type="molecule type" value="Genomic_DNA"/>
</dbReference>
<organism evidence="2 3">
    <name type="scientific">Acaulospora morrowiae</name>
    <dbReference type="NCBI Taxonomy" id="94023"/>
    <lineage>
        <taxon>Eukaryota</taxon>
        <taxon>Fungi</taxon>
        <taxon>Fungi incertae sedis</taxon>
        <taxon>Mucoromycota</taxon>
        <taxon>Glomeromycotina</taxon>
        <taxon>Glomeromycetes</taxon>
        <taxon>Diversisporales</taxon>
        <taxon>Acaulosporaceae</taxon>
        <taxon>Acaulospora</taxon>
    </lineage>
</organism>
<feature type="domain" description="HEPN/Toprim N-terminal" evidence="1">
    <location>
        <begin position="20"/>
        <end position="104"/>
    </location>
</feature>
<gene>
    <name evidence="2" type="ORF">AMORRO_LOCUS6922</name>
</gene>
<name>A0A9N9BZH3_9GLOM</name>
<proteinExistence type="predicted"/>
<accession>A0A9N9BZH3</accession>
<sequence>MEAQYMEIMENENEVYNITERYQPYTRNQNDVRARLEWNGHLRNYLEKEFDEILEEDVEDMERYYTEDMDREEVTFPEELLSPAAYLSQIEELPMVITEHEETVTMEGIEQIKVSKKLDPEE</sequence>
<evidence type="ECO:0000313" key="2">
    <source>
        <dbReference type="EMBL" id="CAG8581289.1"/>
    </source>
</evidence>
<dbReference type="AlphaFoldDB" id="A0A9N9BZH3"/>
<keyword evidence="3" id="KW-1185">Reference proteome</keyword>
<reference evidence="2" key="1">
    <citation type="submission" date="2021-06" db="EMBL/GenBank/DDBJ databases">
        <authorList>
            <person name="Kallberg Y."/>
            <person name="Tangrot J."/>
            <person name="Rosling A."/>
        </authorList>
    </citation>
    <scope>NUCLEOTIDE SEQUENCE</scope>
    <source>
        <strain evidence="2">CL551</strain>
    </source>
</reference>
<protein>
    <submittedName>
        <fullName evidence="2">17448_t:CDS:1</fullName>
    </submittedName>
</protein>
<dbReference type="Pfam" id="PF18871">
    <property type="entry name" value="HEPN_Toprim_N"/>
    <property type="match status" value="1"/>
</dbReference>
<evidence type="ECO:0000313" key="3">
    <source>
        <dbReference type="Proteomes" id="UP000789342"/>
    </source>
</evidence>
<evidence type="ECO:0000259" key="1">
    <source>
        <dbReference type="Pfam" id="PF18871"/>
    </source>
</evidence>
<dbReference type="Proteomes" id="UP000789342">
    <property type="component" value="Unassembled WGS sequence"/>
</dbReference>
<comment type="caution">
    <text evidence="2">The sequence shown here is derived from an EMBL/GenBank/DDBJ whole genome shotgun (WGS) entry which is preliminary data.</text>
</comment>